<evidence type="ECO:0000313" key="3">
    <source>
        <dbReference type="Proteomes" id="UP000282323"/>
    </source>
</evidence>
<feature type="compositionally biased region" description="Low complexity" evidence="1">
    <location>
        <begin position="106"/>
        <end position="123"/>
    </location>
</feature>
<dbReference type="RefSeq" id="WP_124196248.1">
    <property type="nucleotide sequence ID" value="NZ_REGA01000012.1"/>
</dbReference>
<gene>
    <name evidence="2" type="ORF">EA473_14100</name>
</gene>
<name>A0A3N6N666_NATCH</name>
<protein>
    <submittedName>
        <fullName evidence="2">Uncharacterized protein</fullName>
    </submittedName>
</protein>
<keyword evidence="3" id="KW-1185">Reference proteome</keyword>
<dbReference type="AlphaFoldDB" id="A0A3N6N666"/>
<organism evidence="2 3">
    <name type="scientific">Natrarchaeobius chitinivorans</name>
    <dbReference type="NCBI Taxonomy" id="1679083"/>
    <lineage>
        <taxon>Archaea</taxon>
        <taxon>Methanobacteriati</taxon>
        <taxon>Methanobacteriota</taxon>
        <taxon>Stenosarchaea group</taxon>
        <taxon>Halobacteria</taxon>
        <taxon>Halobacteriales</taxon>
        <taxon>Natrialbaceae</taxon>
        <taxon>Natrarchaeobius</taxon>
    </lineage>
</organism>
<proteinExistence type="predicted"/>
<accession>A0A3N6N666</accession>
<dbReference type="EMBL" id="REGA01000012">
    <property type="protein sequence ID" value="RQG93842.1"/>
    <property type="molecule type" value="Genomic_DNA"/>
</dbReference>
<sequence>MKRALAITLTVAMIGSLAVVGLAGTAAAGEYPKDKNGDVDPIVVEEGPTITQTSSAEVVQGQDVTQQNVGEQTAVQEADQDATGIDGDANVNVNVNVGDDTDDNNDNNNPDSDSVSVDVGTTGDQSIEQNIVQEQTQVNENNQIGGAEAFNFIG</sequence>
<dbReference type="Proteomes" id="UP000282323">
    <property type="component" value="Unassembled WGS sequence"/>
</dbReference>
<comment type="caution">
    <text evidence="2">The sequence shown here is derived from an EMBL/GenBank/DDBJ whole genome shotgun (WGS) entry which is preliminary data.</text>
</comment>
<evidence type="ECO:0000313" key="2">
    <source>
        <dbReference type="EMBL" id="RQG93842.1"/>
    </source>
</evidence>
<reference evidence="2 3" key="1">
    <citation type="submission" date="2018-10" db="EMBL/GenBank/DDBJ databases">
        <title>Natrarchaeobius chitinivorans gen. nov., sp. nov., and Natrarchaeobius haloalkaliphilus sp. nov., alkaliphilic, chitin-utilizing haloarchaea from hypersaline alkaline lakes.</title>
        <authorList>
            <person name="Sorokin D.Y."/>
            <person name="Elcheninov A.G."/>
            <person name="Kostrikina N.A."/>
            <person name="Bale N.J."/>
            <person name="Sinninghe Damste J.S."/>
            <person name="Khijniak T.V."/>
            <person name="Kublanov I.V."/>
            <person name="Toshchakov S.V."/>
        </authorList>
    </citation>
    <scope>NUCLEOTIDE SEQUENCE [LARGE SCALE GENOMIC DNA]</scope>
    <source>
        <strain evidence="2 3">AArcht4T</strain>
    </source>
</reference>
<feature type="region of interest" description="Disordered" evidence="1">
    <location>
        <begin position="73"/>
        <end position="123"/>
    </location>
</feature>
<evidence type="ECO:0000256" key="1">
    <source>
        <dbReference type="SAM" id="MobiDB-lite"/>
    </source>
</evidence>